<gene>
    <name evidence="1" type="ORF">S01H4_20080</name>
</gene>
<protein>
    <submittedName>
        <fullName evidence="1">Uncharacterized protein</fullName>
    </submittedName>
</protein>
<proteinExistence type="predicted"/>
<dbReference type="EMBL" id="BART01009001">
    <property type="protein sequence ID" value="GAG61233.1"/>
    <property type="molecule type" value="Genomic_DNA"/>
</dbReference>
<sequence length="89" mass="10706">MVTGYDCYQAMSELEQRRWQREVIKRADVLSNTLLGMRYHNFCDFIEAGFQWSETKHGTEYWATICEKYKLHDLLNPGQYYKTKPPKTF</sequence>
<comment type="caution">
    <text evidence="1">The sequence shown here is derived from an EMBL/GenBank/DDBJ whole genome shotgun (WGS) entry which is preliminary data.</text>
</comment>
<accession>X0ZLH5</accession>
<evidence type="ECO:0000313" key="1">
    <source>
        <dbReference type="EMBL" id="GAG61233.1"/>
    </source>
</evidence>
<name>X0ZLH5_9ZZZZ</name>
<organism evidence="1">
    <name type="scientific">marine sediment metagenome</name>
    <dbReference type="NCBI Taxonomy" id="412755"/>
    <lineage>
        <taxon>unclassified sequences</taxon>
        <taxon>metagenomes</taxon>
        <taxon>ecological metagenomes</taxon>
    </lineage>
</organism>
<reference evidence="1" key="1">
    <citation type="journal article" date="2014" name="Front. Microbiol.">
        <title>High frequency of phylogenetically diverse reductive dehalogenase-homologous genes in deep subseafloor sedimentary metagenomes.</title>
        <authorList>
            <person name="Kawai M."/>
            <person name="Futagami T."/>
            <person name="Toyoda A."/>
            <person name="Takaki Y."/>
            <person name="Nishi S."/>
            <person name="Hori S."/>
            <person name="Arai W."/>
            <person name="Tsubouchi T."/>
            <person name="Morono Y."/>
            <person name="Uchiyama I."/>
            <person name="Ito T."/>
            <person name="Fujiyama A."/>
            <person name="Inagaki F."/>
            <person name="Takami H."/>
        </authorList>
    </citation>
    <scope>NUCLEOTIDE SEQUENCE</scope>
    <source>
        <strain evidence="1">Expedition CK06-06</strain>
    </source>
</reference>
<dbReference type="AlphaFoldDB" id="X0ZLH5"/>